<dbReference type="InterPro" id="IPR036388">
    <property type="entry name" value="WH-like_DNA-bd_sf"/>
</dbReference>
<dbReference type="SUPFAM" id="SSF46785">
    <property type="entry name" value="Winged helix' DNA-binding domain"/>
    <property type="match status" value="1"/>
</dbReference>
<dbReference type="Gene3D" id="1.10.10.10">
    <property type="entry name" value="Winged helix-like DNA-binding domain superfamily/Winged helix DNA-binding domain"/>
    <property type="match status" value="1"/>
</dbReference>
<organism evidence="1 2">
    <name type="scientific">Acidianus sulfidivorans JP7</name>
    <dbReference type="NCBI Taxonomy" id="619593"/>
    <lineage>
        <taxon>Archaea</taxon>
        <taxon>Thermoproteota</taxon>
        <taxon>Thermoprotei</taxon>
        <taxon>Sulfolobales</taxon>
        <taxon>Sulfolobaceae</taxon>
        <taxon>Acidianus</taxon>
    </lineage>
</organism>
<accession>A0A2U9IQI5</accession>
<keyword evidence="2" id="KW-1185">Reference proteome</keyword>
<evidence type="ECO:0000313" key="2">
    <source>
        <dbReference type="Proteomes" id="UP000248410"/>
    </source>
</evidence>
<dbReference type="AlphaFoldDB" id="A0A2U9IQI5"/>
<gene>
    <name evidence="1" type="ORF">DFR86_05330</name>
</gene>
<reference evidence="1 2" key="1">
    <citation type="submission" date="2018-05" db="EMBL/GenBank/DDBJ databases">
        <title>Complete Genome Sequences of Extremely Thermoacidophilic, Metal-Mobilizing Type-Strain Members of the Archaeal Family Sulfolobaceae: Acidianus brierleyi DSM-1651T, Acidianus sulfidivorans DSM-18786T, Metallosphaera hakonensis DSM-7519T, and Metallosphaera prunae DSM-10039T.</title>
        <authorList>
            <person name="Counts J.A."/>
            <person name="Kelly R.M."/>
        </authorList>
    </citation>
    <scope>NUCLEOTIDE SEQUENCE [LARGE SCALE GENOMIC DNA]</scope>
    <source>
        <strain evidence="1 2">JP7</strain>
    </source>
</reference>
<evidence type="ECO:0000313" key="1">
    <source>
        <dbReference type="EMBL" id="AWR98244.1"/>
    </source>
</evidence>
<proteinExistence type="predicted"/>
<dbReference type="Proteomes" id="UP000248410">
    <property type="component" value="Chromosome"/>
</dbReference>
<dbReference type="InterPro" id="IPR036390">
    <property type="entry name" value="WH_DNA-bd_sf"/>
</dbReference>
<protein>
    <submittedName>
        <fullName evidence="1">Uncharacterized protein</fullName>
    </submittedName>
</protein>
<name>A0A2U9IQI5_9CREN</name>
<dbReference type="KEGG" id="asul:DFR86_05330"/>
<dbReference type="EMBL" id="CP029288">
    <property type="protein sequence ID" value="AWR98244.1"/>
    <property type="molecule type" value="Genomic_DNA"/>
</dbReference>
<sequence>MRLKILYALIKYGDLSISNLSKKSKVKFYVLKRELDYLSEKGYIEILSGERNKIIRLNYTNQKILILKNLLEELEEL</sequence>